<keyword evidence="3" id="KW-1185">Reference proteome</keyword>
<sequence>MTGDRLTNPSHTVPCSIVGCLGERKSYLITSGQLPALVASKDSMNIANVPSSEASRCSAQTSTKIQTKIHTSTTSPKPNSPVPRPPVRHCIPQARRKPIKNVVLQEFKLAAQRAR</sequence>
<evidence type="ECO:0000256" key="1">
    <source>
        <dbReference type="SAM" id="MobiDB-lite"/>
    </source>
</evidence>
<dbReference type="PROSITE" id="PS51257">
    <property type="entry name" value="PROKAR_LIPOPROTEIN"/>
    <property type="match status" value="1"/>
</dbReference>
<name>A0A371DLH6_9APHY</name>
<reference evidence="2 3" key="1">
    <citation type="journal article" date="2018" name="Biotechnol. Biofuels">
        <title>Integrative visual omics of the white-rot fungus Polyporus brumalis exposes the biotechnological potential of its oxidative enzymes for delignifying raw plant biomass.</title>
        <authorList>
            <person name="Miyauchi S."/>
            <person name="Rancon A."/>
            <person name="Drula E."/>
            <person name="Hage H."/>
            <person name="Chaduli D."/>
            <person name="Favel A."/>
            <person name="Grisel S."/>
            <person name="Henrissat B."/>
            <person name="Herpoel-Gimbert I."/>
            <person name="Ruiz-Duenas F.J."/>
            <person name="Chevret D."/>
            <person name="Hainaut M."/>
            <person name="Lin J."/>
            <person name="Wang M."/>
            <person name="Pangilinan J."/>
            <person name="Lipzen A."/>
            <person name="Lesage-Meessen L."/>
            <person name="Navarro D."/>
            <person name="Riley R."/>
            <person name="Grigoriev I.V."/>
            <person name="Zhou S."/>
            <person name="Raouche S."/>
            <person name="Rosso M.N."/>
        </authorList>
    </citation>
    <scope>NUCLEOTIDE SEQUENCE [LARGE SCALE GENOMIC DNA]</scope>
    <source>
        <strain evidence="2 3">BRFM 1820</strain>
    </source>
</reference>
<feature type="compositionally biased region" description="Polar residues" evidence="1">
    <location>
        <begin position="49"/>
        <end position="74"/>
    </location>
</feature>
<dbReference type="Proteomes" id="UP000256964">
    <property type="component" value="Unassembled WGS sequence"/>
</dbReference>
<dbReference type="AlphaFoldDB" id="A0A371DLH6"/>
<evidence type="ECO:0000313" key="2">
    <source>
        <dbReference type="EMBL" id="RDX53387.1"/>
    </source>
</evidence>
<accession>A0A371DLH6</accession>
<protein>
    <submittedName>
        <fullName evidence="2">Uncharacterized protein</fullName>
    </submittedName>
</protein>
<proteinExistence type="predicted"/>
<evidence type="ECO:0000313" key="3">
    <source>
        <dbReference type="Proteomes" id="UP000256964"/>
    </source>
</evidence>
<gene>
    <name evidence="2" type="ORF">OH76DRAFT_1399295</name>
</gene>
<dbReference type="EMBL" id="KZ857387">
    <property type="protein sequence ID" value="RDX53387.1"/>
    <property type="molecule type" value="Genomic_DNA"/>
</dbReference>
<organism evidence="2 3">
    <name type="scientific">Lentinus brumalis</name>
    <dbReference type="NCBI Taxonomy" id="2498619"/>
    <lineage>
        <taxon>Eukaryota</taxon>
        <taxon>Fungi</taxon>
        <taxon>Dikarya</taxon>
        <taxon>Basidiomycota</taxon>
        <taxon>Agaricomycotina</taxon>
        <taxon>Agaricomycetes</taxon>
        <taxon>Polyporales</taxon>
        <taxon>Polyporaceae</taxon>
        <taxon>Lentinus</taxon>
    </lineage>
</organism>
<feature type="region of interest" description="Disordered" evidence="1">
    <location>
        <begin position="49"/>
        <end position="89"/>
    </location>
</feature>